<dbReference type="GO" id="GO:0030975">
    <property type="term" value="F:thiamine binding"/>
    <property type="evidence" value="ECO:0007669"/>
    <property type="project" value="InterPro"/>
</dbReference>
<dbReference type="SUPFAM" id="SSF63999">
    <property type="entry name" value="Thiamin pyrophosphokinase, catalytic domain"/>
    <property type="match status" value="1"/>
</dbReference>
<dbReference type="NCBIfam" id="TIGR01378">
    <property type="entry name" value="thi_PPkinase"/>
    <property type="match status" value="1"/>
</dbReference>
<dbReference type="AlphaFoldDB" id="A0A026W525"/>
<feature type="domain" description="Thiamin pyrophosphokinase thiamin-binding" evidence="5">
    <location>
        <begin position="201"/>
        <end position="269"/>
    </location>
</feature>
<sequence>MSTLMSGDTRDRTMQQENAIDRTLWTPGDVFCQDARCEYALIVLNRPIHWDHDRLLRMWRQARVTVTVDGGTHRWTKYLEKQGIDLLSNEHRQYVPDLITGDMDSCSPEMIGRLRAAGSTVVETPDQSHTDYTKALQQVAQYAKSAGNINLAEIYVLAETSGRFDHIIGNINTLYKSDKLVGDVKVIQVASNSLTWMLKPGLHEIRVPRVLTRQQSWCGLLPFGCPVSRISTTGLKWNLHDATMQFGGLVSTSNTYSSSKVTVNTDTPVIWTMGIEPFQETPNQVPVFTCY</sequence>
<dbReference type="FunFam" id="2.60.120.320:FF:000001">
    <property type="entry name" value="Thiamine pyrophosphokinase"/>
    <property type="match status" value="1"/>
</dbReference>
<dbReference type="Gene3D" id="2.60.120.320">
    <property type="entry name" value="Thiamin pyrophosphokinase, thiamin-binding domain"/>
    <property type="match status" value="1"/>
</dbReference>
<dbReference type="SUPFAM" id="SSF63862">
    <property type="entry name" value="Thiamin pyrophosphokinase, substrate-binding domain"/>
    <property type="match status" value="1"/>
</dbReference>
<dbReference type="InterPro" id="IPR036371">
    <property type="entry name" value="TPK_B1-bd_sf"/>
</dbReference>
<evidence type="ECO:0000313" key="7">
    <source>
        <dbReference type="Proteomes" id="UP000053097"/>
    </source>
</evidence>
<protein>
    <submittedName>
        <fullName evidence="6">Thiamin pyrophosphokinase</fullName>
    </submittedName>
</protein>
<dbReference type="STRING" id="2015173.A0A026W525"/>
<dbReference type="GO" id="GO:0016301">
    <property type="term" value="F:kinase activity"/>
    <property type="evidence" value="ECO:0007669"/>
    <property type="project" value="UniProtKB-KW"/>
</dbReference>
<evidence type="ECO:0000313" key="6">
    <source>
        <dbReference type="EMBL" id="EZA50129.1"/>
    </source>
</evidence>
<dbReference type="GO" id="GO:0009229">
    <property type="term" value="P:thiamine diphosphate biosynthetic process"/>
    <property type="evidence" value="ECO:0007669"/>
    <property type="project" value="InterPro"/>
</dbReference>
<dbReference type="PANTHER" id="PTHR13622">
    <property type="entry name" value="THIAMIN PYROPHOSPHOKINASE"/>
    <property type="match status" value="1"/>
</dbReference>
<gene>
    <name evidence="6" type="ORF">X777_11676</name>
</gene>
<evidence type="ECO:0000256" key="1">
    <source>
        <dbReference type="ARBA" id="ARBA00022679"/>
    </source>
</evidence>
<dbReference type="OMA" id="HHLYMMT"/>
<accession>A0A026W525</accession>
<reference evidence="6 7" key="1">
    <citation type="journal article" date="2014" name="Curr. Biol.">
        <title>The genome of the clonal raider ant Cerapachys biroi.</title>
        <authorList>
            <person name="Oxley P.R."/>
            <person name="Ji L."/>
            <person name="Fetter-Pruneda I."/>
            <person name="McKenzie S.K."/>
            <person name="Li C."/>
            <person name="Hu H."/>
            <person name="Zhang G."/>
            <person name="Kronauer D.J."/>
        </authorList>
    </citation>
    <scope>NUCLEOTIDE SEQUENCE [LARGE SCALE GENOMIC DNA]</scope>
</reference>
<dbReference type="CDD" id="cd07995">
    <property type="entry name" value="TPK"/>
    <property type="match status" value="1"/>
</dbReference>
<evidence type="ECO:0000256" key="4">
    <source>
        <dbReference type="ARBA" id="ARBA00022840"/>
    </source>
</evidence>
<dbReference type="InterPro" id="IPR007373">
    <property type="entry name" value="Thiamin_PyroPKinase_B1-bd"/>
</dbReference>
<dbReference type="InterPro" id="IPR007371">
    <property type="entry name" value="TPK_catalytic"/>
</dbReference>
<proteinExistence type="predicted"/>
<organism evidence="6 7">
    <name type="scientific">Ooceraea biroi</name>
    <name type="common">Clonal raider ant</name>
    <name type="synonym">Cerapachys biroi</name>
    <dbReference type="NCBI Taxonomy" id="2015173"/>
    <lineage>
        <taxon>Eukaryota</taxon>
        <taxon>Metazoa</taxon>
        <taxon>Ecdysozoa</taxon>
        <taxon>Arthropoda</taxon>
        <taxon>Hexapoda</taxon>
        <taxon>Insecta</taxon>
        <taxon>Pterygota</taxon>
        <taxon>Neoptera</taxon>
        <taxon>Endopterygota</taxon>
        <taxon>Hymenoptera</taxon>
        <taxon>Apocrita</taxon>
        <taxon>Aculeata</taxon>
        <taxon>Formicoidea</taxon>
        <taxon>Formicidae</taxon>
        <taxon>Dorylinae</taxon>
        <taxon>Ooceraea</taxon>
    </lineage>
</organism>
<keyword evidence="3 6" id="KW-0418">Kinase</keyword>
<dbReference type="GO" id="GO:0005524">
    <property type="term" value="F:ATP binding"/>
    <property type="evidence" value="ECO:0007669"/>
    <property type="project" value="UniProtKB-KW"/>
</dbReference>
<evidence type="ECO:0000256" key="3">
    <source>
        <dbReference type="ARBA" id="ARBA00022777"/>
    </source>
</evidence>
<dbReference type="Pfam" id="PF04263">
    <property type="entry name" value="TPK_catalytic"/>
    <property type="match status" value="1"/>
</dbReference>
<dbReference type="Proteomes" id="UP000053097">
    <property type="component" value="Unassembled WGS sequence"/>
</dbReference>
<evidence type="ECO:0000259" key="5">
    <source>
        <dbReference type="SMART" id="SM00983"/>
    </source>
</evidence>
<dbReference type="EMBL" id="KK107483">
    <property type="protein sequence ID" value="EZA50129.1"/>
    <property type="molecule type" value="Genomic_DNA"/>
</dbReference>
<keyword evidence="7" id="KW-1185">Reference proteome</keyword>
<dbReference type="InterPro" id="IPR036759">
    <property type="entry name" value="TPK_catalytic_sf"/>
</dbReference>
<dbReference type="SMART" id="SM00983">
    <property type="entry name" value="TPK_B1_binding"/>
    <property type="match status" value="1"/>
</dbReference>
<dbReference type="PANTHER" id="PTHR13622:SF8">
    <property type="entry name" value="THIAMIN PYROPHOSPHOKINASE 1"/>
    <property type="match status" value="1"/>
</dbReference>
<keyword evidence="2" id="KW-0547">Nucleotide-binding</keyword>
<keyword evidence="4" id="KW-0067">ATP-binding</keyword>
<dbReference type="Pfam" id="PF04265">
    <property type="entry name" value="TPK_B1_binding"/>
    <property type="match status" value="1"/>
</dbReference>
<keyword evidence="1" id="KW-0808">Transferase</keyword>
<name>A0A026W525_OOCBI</name>
<dbReference type="InterPro" id="IPR006282">
    <property type="entry name" value="Thi_PPkinase"/>
</dbReference>
<dbReference type="Gene3D" id="3.40.50.10240">
    <property type="entry name" value="Thiamin pyrophosphokinase, catalytic domain"/>
    <property type="match status" value="1"/>
</dbReference>
<dbReference type="GO" id="GO:0006772">
    <property type="term" value="P:thiamine metabolic process"/>
    <property type="evidence" value="ECO:0007669"/>
    <property type="project" value="InterPro"/>
</dbReference>
<evidence type="ECO:0000256" key="2">
    <source>
        <dbReference type="ARBA" id="ARBA00022741"/>
    </source>
</evidence>
<dbReference type="GO" id="GO:0004788">
    <property type="term" value="F:thiamine diphosphokinase activity"/>
    <property type="evidence" value="ECO:0007669"/>
    <property type="project" value="InterPro"/>
</dbReference>
<dbReference type="OrthoDB" id="25149at2759"/>